<organism evidence="2 3">
    <name type="scientific">Fermentimonas caenicola</name>
    <dbReference type="NCBI Taxonomy" id="1562970"/>
    <lineage>
        <taxon>Bacteria</taxon>
        <taxon>Pseudomonadati</taxon>
        <taxon>Bacteroidota</taxon>
        <taxon>Bacteroidia</taxon>
        <taxon>Bacteroidales</taxon>
        <taxon>Dysgonomonadaceae</taxon>
        <taxon>Fermentimonas</taxon>
    </lineage>
</organism>
<proteinExistence type="predicted"/>
<accession>A0A098BXP9</accession>
<dbReference type="OrthoDB" id="9805811at2"/>
<protein>
    <recommendedName>
        <fullName evidence="4">DUF4391 domain-containing protein</fullName>
    </recommendedName>
</protein>
<dbReference type="AlphaFoldDB" id="A0A098BXP9"/>
<evidence type="ECO:0000256" key="1">
    <source>
        <dbReference type="SAM" id="Coils"/>
    </source>
</evidence>
<evidence type="ECO:0000313" key="2">
    <source>
        <dbReference type="EMBL" id="CEA15425.1"/>
    </source>
</evidence>
<evidence type="ECO:0008006" key="4">
    <source>
        <dbReference type="Google" id="ProtNLM"/>
    </source>
</evidence>
<gene>
    <name evidence="2" type="ORF">ING2E5B_0658</name>
</gene>
<dbReference type="Pfam" id="PF14335">
    <property type="entry name" value="DUF4391"/>
    <property type="match status" value="1"/>
</dbReference>
<feature type="coiled-coil region" evidence="1">
    <location>
        <begin position="166"/>
        <end position="193"/>
    </location>
</feature>
<keyword evidence="1" id="KW-0175">Coiled coil</keyword>
<dbReference type="EMBL" id="LN515532">
    <property type="protein sequence ID" value="CEA15425.1"/>
    <property type="molecule type" value="Genomic_DNA"/>
</dbReference>
<reference evidence="2 3" key="1">
    <citation type="submission" date="2014-08" db="EMBL/GenBank/DDBJ databases">
        <authorList>
            <person name="Wibberg D."/>
        </authorList>
    </citation>
    <scope>NUCLEOTIDE SEQUENCE [LARGE SCALE GENOMIC DNA]</scope>
    <source>
        <strain evidence="3">ING2-E5B</strain>
    </source>
</reference>
<dbReference type="InterPro" id="IPR025503">
    <property type="entry name" value="DUF4391"/>
</dbReference>
<name>A0A098BXP9_9BACT</name>
<dbReference type="Proteomes" id="UP000032417">
    <property type="component" value="Chromosome 1"/>
</dbReference>
<dbReference type="STRING" id="1562970.ING2E5B_0658"/>
<evidence type="ECO:0000313" key="3">
    <source>
        <dbReference type="Proteomes" id="UP000032417"/>
    </source>
</evidence>
<dbReference type="HOGENOM" id="CLU_084466_1_0_10"/>
<keyword evidence="3" id="KW-1185">Reference proteome</keyword>
<sequence>MLFPESTYIGKRIPKEGFYSKADLNATQKRAFVEDIESIIWRNLISENTLNVSKGEKVAQIDFIEIKLKRKEYNKSILEIIEKAIPRHLVFILTFNSSCKLCINYKEEYQKGNYKILESFTTDWLNESEAELIIQGHNLDRVYENFVYQIAKGRIEKNDGLELSEVIQQSQEVEKIKKRIADLEEKKRKEKQFNMQLRIANEIKRLRSKIEI</sequence>
<dbReference type="KEGG" id="pbt:ING2E5B_0658"/>